<name>A0A1I5VZD5_9FIRM</name>
<dbReference type="Gene3D" id="2.40.40.10">
    <property type="entry name" value="RlpA-like domain"/>
    <property type="match status" value="1"/>
</dbReference>
<dbReference type="Pfam" id="PF07501">
    <property type="entry name" value="G5"/>
    <property type="match status" value="1"/>
</dbReference>
<dbReference type="InterPro" id="IPR059180">
    <property type="entry name" value="3D_YorM"/>
</dbReference>
<accession>A0A1I5VZD5</accession>
<dbReference type="InterPro" id="IPR007137">
    <property type="entry name" value="DUF348"/>
</dbReference>
<evidence type="ECO:0000259" key="3">
    <source>
        <dbReference type="PROSITE" id="PS51109"/>
    </source>
</evidence>
<dbReference type="Pfam" id="PF03990">
    <property type="entry name" value="DUF348"/>
    <property type="match status" value="2"/>
</dbReference>
<feature type="chain" id="PRO_5039169454" evidence="2">
    <location>
        <begin position="34"/>
        <end position="341"/>
    </location>
</feature>
<dbReference type="CDD" id="cd14667">
    <property type="entry name" value="3D_containing_proteins"/>
    <property type="match status" value="1"/>
</dbReference>
<dbReference type="GO" id="GO:0004553">
    <property type="term" value="F:hydrolase activity, hydrolyzing O-glycosyl compounds"/>
    <property type="evidence" value="ECO:0007669"/>
    <property type="project" value="InterPro"/>
</dbReference>
<dbReference type="Pfam" id="PF06725">
    <property type="entry name" value="3D"/>
    <property type="match status" value="1"/>
</dbReference>
<evidence type="ECO:0000313" key="5">
    <source>
        <dbReference type="Proteomes" id="UP000198577"/>
    </source>
</evidence>
<keyword evidence="1 2" id="KW-0732">Signal</keyword>
<dbReference type="InterPro" id="IPR036908">
    <property type="entry name" value="RlpA-like_sf"/>
</dbReference>
<dbReference type="EMBL" id="FOXR01000013">
    <property type="protein sequence ID" value="SFQ12821.1"/>
    <property type="molecule type" value="Genomic_DNA"/>
</dbReference>
<gene>
    <name evidence="4" type="ORF">SAMN05444406_11339</name>
</gene>
<dbReference type="InterPro" id="IPR051933">
    <property type="entry name" value="Resuscitation_pf_RpfB"/>
</dbReference>
<organism evidence="4 5">
    <name type="scientific">Caldicoprobacter faecalis</name>
    <dbReference type="NCBI Taxonomy" id="937334"/>
    <lineage>
        <taxon>Bacteria</taxon>
        <taxon>Bacillati</taxon>
        <taxon>Bacillota</taxon>
        <taxon>Clostridia</taxon>
        <taxon>Caldicoprobacterales</taxon>
        <taxon>Caldicoprobacteraceae</taxon>
        <taxon>Caldicoprobacter</taxon>
    </lineage>
</organism>
<dbReference type="AlphaFoldDB" id="A0A1I5VZD5"/>
<dbReference type="SMART" id="SM01208">
    <property type="entry name" value="G5"/>
    <property type="match status" value="1"/>
</dbReference>
<dbReference type="OrthoDB" id="9798935at2"/>
<feature type="domain" description="G5" evidence="3">
    <location>
        <begin position="154"/>
        <end position="234"/>
    </location>
</feature>
<dbReference type="SUPFAM" id="SSF50685">
    <property type="entry name" value="Barwin-like endoglucanases"/>
    <property type="match status" value="1"/>
</dbReference>
<reference evidence="4 5" key="1">
    <citation type="submission" date="2016-10" db="EMBL/GenBank/DDBJ databases">
        <authorList>
            <person name="de Groot N.N."/>
        </authorList>
    </citation>
    <scope>NUCLEOTIDE SEQUENCE [LARGE SCALE GENOMIC DNA]</scope>
    <source>
        <strain evidence="4 5">DSM 20678</strain>
    </source>
</reference>
<dbReference type="InterPro" id="IPR011098">
    <property type="entry name" value="G5_dom"/>
</dbReference>
<dbReference type="RefSeq" id="WP_025748208.1">
    <property type="nucleotide sequence ID" value="NZ_FOXR01000013.1"/>
</dbReference>
<sequence>MEPQIGRAGGASKSKFFLAVLVALLVLSGASAAAVHYIDSVSYAVTLRDDGREVEIVTLEKTVGDFLKKYEIELGPGDSINLDRGYRLHDGVVIEITRTLPFYVVADQKEKTVYLPKGATVADVLNKAGVALREKDVVNYRLDAGAIPREKIIVTRYDEEVIIEKEPIAYSVIVKKDDNMDEGVQKVVQEGREGELQRKILVTYRDGQEISRKVIEEKVAVQPVNRIVHVGTVKKKITSRGDVLRYSTVKTFEATAYTHTGRPTKTGVMPKVGYIAVDPRIIPLYKTVYIEFPRGWEHLNGYYKAMDIGGAVKGYRIDIFMESENQCLRFGRRSVKVYFPK</sequence>
<dbReference type="GO" id="GO:0009254">
    <property type="term" value="P:peptidoglycan turnover"/>
    <property type="evidence" value="ECO:0007669"/>
    <property type="project" value="InterPro"/>
</dbReference>
<evidence type="ECO:0000313" key="4">
    <source>
        <dbReference type="EMBL" id="SFQ12821.1"/>
    </source>
</evidence>
<dbReference type="STRING" id="937334.SAMN05444406_11339"/>
<proteinExistence type="predicted"/>
<evidence type="ECO:0000256" key="2">
    <source>
        <dbReference type="SAM" id="SignalP"/>
    </source>
</evidence>
<evidence type="ECO:0000256" key="1">
    <source>
        <dbReference type="ARBA" id="ARBA00022729"/>
    </source>
</evidence>
<feature type="signal peptide" evidence="2">
    <location>
        <begin position="1"/>
        <end position="33"/>
    </location>
</feature>
<dbReference type="Proteomes" id="UP000198577">
    <property type="component" value="Unassembled WGS sequence"/>
</dbReference>
<dbReference type="GO" id="GO:0019867">
    <property type="term" value="C:outer membrane"/>
    <property type="evidence" value="ECO:0007669"/>
    <property type="project" value="InterPro"/>
</dbReference>
<keyword evidence="5" id="KW-1185">Reference proteome</keyword>
<protein>
    <submittedName>
        <fullName evidence="4">Uncharacterized conserved protein YabE, contains G5 and tandem DUF348 domains</fullName>
    </submittedName>
</protein>
<dbReference type="PANTHER" id="PTHR39160:SF4">
    <property type="entry name" value="RESUSCITATION-PROMOTING FACTOR RPFB"/>
    <property type="match status" value="1"/>
</dbReference>
<dbReference type="PANTHER" id="PTHR39160">
    <property type="entry name" value="CELL WALL-BINDING PROTEIN YOCH"/>
    <property type="match status" value="1"/>
</dbReference>
<dbReference type="Gene3D" id="2.20.230.10">
    <property type="entry name" value="Resuscitation-promoting factor rpfb"/>
    <property type="match status" value="1"/>
</dbReference>
<dbReference type="InterPro" id="IPR010611">
    <property type="entry name" value="3D_dom"/>
</dbReference>
<dbReference type="PROSITE" id="PS51109">
    <property type="entry name" value="G5"/>
    <property type="match status" value="1"/>
</dbReference>